<name>A0A0C4XZX0_9BURK</name>
<dbReference type="AlphaFoldDB" id="A0A0C4XZX0"/>
<keyword evidence="3" id="KW-1185">Reference proteome</keyword>
<protein>
    <submittedName>
        <fullName evidence="2">Uncharacterized protein</fullName>
    </submittedName>
</protein>
<sequence length="54" mass="6398">MQPLPGRQGTRPVGHRGHRGHREHRGHRINSCTRRRRQLLARRHASDWLHNASH</sequence>
<accession>A0A0C4XZX0</accession>
<dbReference type="KEGG" id="cbw:RR42_m0695"/>
<gene>
    <name evidence="2" type="ORF">RR42_m0695</name>
</gene>
<organism evidence="2 3">
    <name type="scientific">Cupriavidus basilensis</name>
    <dbReference type="NCBI Taxonomy" id="68895"/>
    <lineage>
        <taxon>Bacteria</taxon>
        <taxon>Pseudomonadati</taxon>
        <taxon>Pseudomonadota</taxon>
        <taxon>Betaproteobacteria</taxon>
        <taxon>Burkholderiales</taxon>
        <taxon>Burkholderiaceae</taxon>
        <taxon>Cupriavidus</taxon>
    </lineage>
</organism>
<dbReference type="Proteomes" id="UP000031843">
    <property type="component" value="Chromosome main"/>
</dbReference>
<evidence type="ECO:0000313" key="3">
    <source>
        <dbReference type="Proteomes" id="UP000031843"/>
    </source>
</evidence>
<feature type="compositionally biased region" description="Basic residues" evidence="1">
    <location>
        <begin position="13"/>
        <end position="34"/>
    </location>
</feature>
<reference evidence="2 3" key="1">
    <citation type="journal article" date="2015" name="Genome Announc.">
        <title>Complete Genome Sequence of Cupriavidus basilensis 4G11, Isolated from the Oak Ridge Field Research Center Site.</title>
        <authorList>
            <person name="Ray J."/>
            <person name="Waters R.J."/>
            <person name="Skerker J.M."/>
            <person name="Kuehl J.V."/>
            <person name="Price M.N."/>
            <person name="Huang J."/>
            <person name="Chakraborty R."/>
            <person name="Arkin A.P."/>
            <person name="Deutschbauer A."/>
        </authorList>
    </citation>
    <scope>NUCLEOTIDE SEQUENCE [LARGE SCALE GENOMIC DNA]</scope>
    <source>
        <strain evidence="2">4G11</strain>
    </source>
</reference>
<evidence type="ECO:0000313" key="2">
    <source>
        <dbReference type="EMBL" id="AJG18107.1"/>
    </source>
</evidence>
<evidence type="ECO:0000256" key="1">
    <source>
        <dbReference type="SAM" id="MobiDB-lite"/>
    </source>
</evidence>
<dbReference type="EMBL" id="CP010536">
    <property type="protein sequence ID" value="AJG18107.1"/>
    <property type="molecule type" value="Genomic_DNA"/>
</dbReference>
<feature type="region of interest" description="Disordered" evidence="1">
    <location>
        <begin position="1"/>
        <end position="34"/>
    </location>
</feature>
<proteinExistence type="predicted"/>